<evidence type="ECO:0000313" key="2">
    <source>
        <dbReference type="EMBL" id="KIL67994.1"/>
    </source>
</evidence>
<evidence type="ECO:0000313" key="3">
    <source>
        <dbReference type="Proteomes" id="UP000054549"/>
    </source>
</evidence>
<dbReference type="EMBL" id="KN818230">
    <property type="protein sequence ID" value="KIL67994.1"/>
    <property type="molecule type" value="Genomic_DNA"/>
</dbReference>
<feature type="region of interest" description="Disordered" evidence="1">
    <location>
        <begin position="1"/>
        <end position="20"/>
    </location>
</feature>
<sequence>MVNKGGQCGEGLNRKTGTRNLSARLAQSSHSFPNRSLNKGNNGISNNKVCGNGEDTARQTVCFDPGLNASRKSYDGSRLCTNGGIQCYMVHAL</sequence>
<proteinExistence type="predicted"/>
<organism evidence="2 3">
    <name type="scientific">Amanita muscaria (strain Koide BX008)</name>
    <dbReference type="NCBI Taxonomy" id="946122"/>
    <lineage>
        <taxon>Eukaryota</taxon>
        <taxon>Fungi</taxon>
        <taxon>Dikarya</taxon>
        <taxon>Basidiomycota</taxon>
        <taxon>Agaricomycotina</taxon>
        <taxon>Agaricomycetes</taxon>
        <taxon>Agaricomycetidae</taxon>
        <taxon>Agaricales</taxon>
        <taxon>Pluteineae</taxon>
        <taxon>Amanitaceae</taxon>
        <taxon>Amanita</taxon>
    </lineage>
</organism>
<dbReference type="AlphaFoldDB" id="A0A0C2TLM1"/>
<gene>
    <name evidence="2" type="ORF">M378DRAFT_159247</name>
</gene>
<name>A0A0C2TLM1_AMAMK</name>
<evidence type="ECO:0000256" key="1">
    <source>
        <dbReference type="SAM" id="MobiDB-lite"/>
    </source>
</evidence>
<keyword evidence="3" id="KW-1185">Reference proteome</keyword>
<protein>
    <submittedName>
        <fullName evidence="2">Uncharacterized protein</fullName>
    </submittedName>
</protein>
<reference evidence="2 3" key="1">
    <citation type="submission" date="2014-04" db="EMBL/GenBank/DDBJ databases">
        <title>Evolutionary Origins and Diversification of the Mycorrhizal Mutualists.</title>
        <authorList>
            <consortium name="DOE Joint Genome Institute"/>
            <consortium name="Mycorrhizal Genomics Consortium"/>
            <person name="Kohler A."/>
            <person name="Kuo A."/>
            <person name="Nagy L.G."/>
            <person name="Floudas D."/>
            <person name="Copeland A."/>
            <person name="Barry K.W."/>
            <person name="Cichocki N."/>
            <person name="Veneault-Fourrey C."/>
            <person name="LaButti K."/>
            <person name="Lindquist E.A."/>
            <person name="Lipzen A."/>
            <person name="Lundell T."/>
            <person name="Morin E."/>
            <person name="Murat C."/>
            <person name="Riley R."/>
            <person name="Ohm R."/>
            <person name="Sun H."/>
            <person name="Tunlid A."/>
            <person name="Henrissat B."/>
            <person name="Grigoriev I.V."/>
            <person name="Hibbett D.S."/>
            <person name="Martin F."/>
        </authorList>
    </citation>
    <scope>NUCLEOTIDE SEQUENCE [LARGE SCALE GENOMIC DNA]</scope>
    <source>
        <strain evidence="2 3">Koide BX008</strain>
    </source>
</reference>
<dbReference type="HOGENOM" id="CLU_2399233_0_0_1"/>
<dbReference type="Proteomes" id="UP000054549">
    <property type="component" value="Unassembled WGS sequence"/>
</dbReference>
<accession>A0A0C2TLM1</accession>
<dbReference type="InParanoid" id="A0A0C2TLM1"/>
<feature type="region of interest" description="Disordered" evidence="1">
    <location>
        <begin position="26"/>
        <end position="45"/>
    </location>
</feature>